<evidence type="ECO:0000256" key="4">
    <source>
        <dbReference type="ARBA" id="ARBA00022989"/>
    </source>
</evidence>
<feature type="transmembrane region" description="Helical" evidence="8">
    <location>
        <begin position="459"/>
        <end position="479"/>
    </location>
</feature>
<evidence type="ECO:0000256" key="8">
    <source>
        <dbReference type="SAM" id="Phobius"/>
    </source>
</evidence>
<evidence type="ECO:0000256" key="3">
    <source>
        <dbReference type="ARBA" id="ARBA00022692"/>
    </source>
</evidence>
<gene>
    <name evidence="11" type="primary">20347111</name>
    <name evidence="10" type="ORF">GGTG_06653</name>
</gene>
<reference evidence="10" key="3">
    <citation type="submission" date="2010-09" db="EMBL/GenBank/DDBJ databases">
        <title>Annotation of Gaeumannomyces graminis var. tritici R3-111a-1.</title>
        <authorList>
            <consortium name="The Broad Institute Genome Sequencing Platform"/>
            <person name="Ma L.-J."/>
            <person name="Dead R."/>
            <person name="Young S.K."/>
            <person name="Zeng Q."/>
            <person name="Gargeya S."/>
            <person name="Fitzgerald M."/>
            <person name="Haas B."/>
            <person name="Abouelleil A."/>
            <person name="Alvarado L."/>
            <person name="Arachchi H.M."/>
            <person name="Berlin A."/>
            <person name="Brown A."/>
            <person name="Chapman S.B."/>
            <person name="Chen Z."/>
            <person name="Dunbar C."/>
            <person name="Freedman E."/>
            <person name="Gearin G."/>
            <person name="Gellesch M."/>
            <person name="Goldberg J."/>
            <person name="Griggs A."/>
            <person name="Gujja S."/>
            <person name="Heiman D."/>
            <person name="Howarth C."/>
            <person name="Larson L."/>
            <person name="Lui A."/>
            <person name="MacDonald P.J.P."/>
            <person name="Mehta T."/>
            <person name="Montmayeur A."/>
            <person name="Murphy C."/>
            <person name="Neiman D."/>
            <person name="Pearson M."/>
            <person name="Priest M."/>
            <person name="Roberts A."/>
            <person name="Saif S."/>
            <person name="Shea T."/>
            <person name="Shenoy N."/>
            <person name="Sisk P."/>
            <person name="Stolte C."/>
            <person name="Sykes S."/>
            <person name="Yandava C."/>
            <person name="Wortman J."/>
            <person name="Nusbaum C."/>
            <person name="Birren B."/>
        </authorList>
    </citation>
    <scope>NUCLEOTIDE SEQUENCE</scope>
    <source>
        <strain evidence="10">R3-111a-1</strain>
    </source>
</reference>
<feature type="transmembrane region" description="Helical" evidence="8">
    <location>
        <begin position="338"/>
        <end position="359"/>
    </location>
</feature>
<dbReference type="InterPro" id="IPR036259">
    <property type="entry name" value="MFS_trans_sf"/>
</dbReference>
<evidence type="ECO:0000256" key="6">
    <source>
        <dbReference type="ARBA" id="ARBA00037968"/>
    </source>
</evidence>
<name>J3NZF4_GAET3</name>
<keyword evidence="4 8" id="KW-1133">Transmembrane helix</keyword>
<dbReference type="VEuPathDB" id="FungiDB:GGTG_06653"/>
<feature type="transmembrane region" description="Helical" evidence="8">
    <location>
        <begin position="398"/>
        <end position="415"/>
    </location>
</feature>
<dbReference type="PROSITE" id="PS50850">
    <property type="entry name" value="MFS"/>
    <property type="match status" value="1"/>
</dbReference>
<dbReference type="GO" id="GO:0022857">
    <property type="term" value="F:transmembrane transporter activity"/>
    <property type="evidence" value="ECO:0007669"/>
    <property type="project" value="InterPro"/>
</dbReference>
<evidence type="ECO:0000313" key="11">
    <source>
        <dbReference type="EnsemblFungi" id="EJT76737"/>
    </source>
</evidence>
<keyword evidence="12" id="KW-1185">Reference proteome</keyword>
<dbReference type="FunFam" id="1.20.1250.20:FF:000064">
    <property type="entry name" value="MFS allantoate transporter"/>
    <property type="match status" value="1"/>
</dbReference>
<dbReference type="Gene3D" id="1.20.1250.20">
    <property type="entry name" value="MFS general substrate transporter like domains"/>
    <property type="match status" value="2"/>
</dbReference>
<evidence type="ECO:0000313" key="12">
    <source>
        <dbReference type="Proteomes" id="UP000006039"/>
    </source>
</evidence>
<feature type="transmembrane region" description="Helical" evidence="8">
    <location>
        <begin position="302"/>
        <end position="326"/>
    </location>
</feature>
<evidence type="ECO:0000256" key="7">
    <source>
        <dbReference type="SAM" id="MobiDB-lite"/>
    </source>
</evidence>
<feature type="transmembrane region" description="Helical" evidence="8">
    <location>
        <begin position="142"/>
        <end position="165"/>
    </location>
</feature>
<keyword evidence="3 8" id="KW-0812">Transmembrane</keyword>
<reference evidence="12" key="1">
    <citation type="submission" date="2010-07" db="EMBL/GenBank/DDBJ databases">
        <title>The genome sequence of Gaeumannomyces graminis var. tritici strain R3-111a-1.</title>
        <authorList>
            <consortium name="The Broad Institute Genome Sequencing Platform"/>
            <person name="Ma L.-J."/>
            <person name="Dead R."/>
            <person name="Young S."/>
            <person name="Zeng Q."/>
            <person name="Koehrsen M."/>
            <person name="Alvarado L."/>
            <person name="Berlin A."/>
            <person name="Chapman S.B."/>
            <person name="Chen Z."/>
            <person name="Freedman E."/>
            <person name="Gellesch M."/>
            <person name="Goldberg J."/>
            <person name="Griggs A."/>
            <person name="Gujja S."/>
            <person name="Heilman E.R."/>
            <person name="Heiman D."/>
            <person name="Hepburn T."/>
            <person name="Howarth C."/>
            <person name="Jen D."/>
            <person name="Larson L."/>
            <person name="Mehta T."/>
            <person name="Neiman D."/>
            <person name="Pearson M."/>
            <person name="Roberts A."/>
            <person name="Saif S."/>
            <person name="Shea T."/>
            <person name="Shenoy N."/>
            <person name="Sisk P."/>
            <person name="Stolte C."/>
            <person name="Sykes S."/>
            <person name="Walk T."/>
            <person name="White J."/>
            <person name="Yandava C."/>
            <person name="Haas B."/>
            <person name="Nusbaum C."/>
            <person name="Birren B."/>
        </authorList>
    </citation>
    <scope>NUCLEOTIDE SEQUENCE [LARGE SCALE GENOMIC DNA]</scope>
    <source>
        <strain evidence="12">R3-111a-1</strain>
    </source>
</reference>
<dbReference type="Pfam" id="PF07690">
    <property type="entry name" value="MFS_1"/>
    <property type="match status" value="1"/>
</dbReference>
<dbReference type="EMBL" id="GL385397">
    <property type="protein sequence ID" value="EJT76737.1"/>
    <property type="molecule type" value="Genomic_DNA"/>
</dbReference>
<feature type="compositionally biased region" description="Basic and acidic residues" evidence="7">
    <location>
        <begin position="510"/>
        <end position="520"/>
    </location>
</feature>
<dbReference type="PANTHER" id="PTHR43791">
    <property type="entry name" value="PERMEASE-RELATED"/>
    <property type="match status" value="1"/>
</dbReference>
<dbReference type="OrthoDB" id="6730379at2759"/>
<feature type="transmembrane region" description="Helical" evidence="8">
    <location>
        <begin position="427"/>
        <end position="447"/>
    </location>
</feature>
<evidence type="ECO:0000259" key="9">
    <source>
        <dbReference type="PROSITE" id="PS50850"/>
    </source>
</evidence>
<keyword evidence="5 8" id="KW-0472">Membrane</keyword>
<feature type="transmembrane region" description="Helical" evidence="8">
    <location>
        <begin position="112"/>
        <end position="130"/>
    </location>
</feature>
<dbReference type="GO" id="GO:0016020">
    <property type="term" value="C:membrane"/>
    <property type="evidence" value="ECO:0007669"/>
    <property type="project" value="UniProtKB-SubCell"/>
</dbReference>
<reference evidence="10" key="2">
    <citation type="submission" date="2010-07" db="EMBL/GenBank/DDBJ databases">
        <authorList>
            <consortium name="The Broad Institute Genome Sequencing Platform"/>
            <consortium name="Broad Institute Genome Sequencing Center for Infectious Disease"/>
            <person name="Ma L.-J."/>
            <person name="Dead R."/>
            <person name="Young S."/>
            <person name="Zeng Q."/>
            <person name="Koehrsen M."/>
            <person name="Alvarado L."/>
            <person name="Berlin A."/>
            <person name="Chapman S.B."/>
            <person name="Chen Z."/>
            <person name="Freedman E."/>
            <person name="Gellesch M."/>
            <person name="Goldberg J."/>
            <person name="Griggs A."/>
            <person name="Gujja S."/>
            <person name="Heilman E.R."/>
            <person name="Heiman D."/>
            <person name="Hepburn T."/>
            <person name="Howarth C."/>
            <person name="Jen D."/>
            <person name="Larson L."/>
            <person name="Mehta T."/>
            <person name="Neiman D."/>
            <person name="Pearson M."/>
            <person name="Roberts A."/>
            <person name="Saif S."/>
            <person name="Shea T."/>
            <person name="Shenoy N."/>
            <person name="Sisk P."/>
            <person name="Stolte C."/>
            <person name="Sykes S."/>
            <person name="Walk T."/>
            <person name="White J."/>
            <person name="Yandava C."/>
            <person name="Haas B."/>
            <person name="Nusbaum C."/>
            <person name="Birren B."/>
        </authorList>
    </citation>
    <scope>NUCLEOTIDE SEQUENCE</scope>
    <source>
        <strain evidence="10">R3-111a-1</strain>
    </source>
</reference>
<evidence type="ECO:0000256" key="1">
    <source>
        <dbReference type="ARBA" id="ARBA00004141"/>
    </source>
</evidence>
<feature type="region of interest" description="Disordered" evidence="7">
    <location>
        <begin position="510"/>
        <end position="535"/>
    </location>
</feature>
<feature type="domain" description="Major facilitator superfamily (MFS) profile" evidence="9">
    <location>
        <begin position="75"/>
        <end position="485"/>
    </location>
</feature>
<feature type="compositionally biased region" description="Basic and acidic residues" evidence="7">
    <location>
        <begin position="1"/>
        <end position="10"/>
    </location>
</feature>
<protein>
    <submittedName>
        <fullName evidence="10">Allantoate permease</fullName>
    </submittedName>
</protein>
<dbReference type="EnsemblFungi" id="EJT76737">
    <property type="protein sequence ID" value="EJT76737"/>
    <property type="gene ID" value="GGTG_06653"/>
</dbReference>
<keyword evidence="2" id="KW-0813">Transport</keyword>
<dbReference type="Proteomes" id="UP000006039">
    <property type="component" value="Unassembled WGS sequence"/>
</dbReference>
<feature type="transmembrane region" description="Helical" evidence="8">
    <location>
        <begin position="366"/>
        <end position="386"/>
    </location>
</feature>
<comment type="similarity">
    <text evidence="6">Belongs to the major facilitator superfamily. Allantoate permease family.</text>
</comment>
<dbReference type="PANTHER" id="PTHR43791:SF97">
    <property type="entry name" value="ALLANTOATE TRANSPORTER, PUTATIVE (AFU_ORTHOLOGUE AFUA_1G14700)-RELATED"/>
    <property type="match status" value="1"/>
</dbReference>
<proteinExistence type="inferred from homology"/>
<dbReference type="AlphaFoldDB" id="J3NZF4"/>
<dbReference type="HOGENOM" id="CLU_001265_0_5_1"/>
<feature type="transmembrane region" description="Helical" evidence="8">
    <location>
        <begin position="204"/>
        <end position="226"/>
    </location>
</feature>
<dbReference type="InterPro" id="IPR020846">
    <property type="entry name" value="MFS_dom"/>
</dbReference>
<comment type="subcellular location">
    <subcellularLocation>
        <location evidence="1">Membrane</location>
        <topology evidence="1">Multi-pass membrane protein</topology>
    </subcellularLocation>
</comment>
<dbReference type="RefSeq" id="XP_009222737.1">
    <property type="nucleotide sequence ID" value="XM_009224473.1"/>
</dbReference>
<dbReference type="GeneID" id="20347111"/>
<evidence type="ECO:0000256" key="2">
    <source>
        <dbReference type="ARBA" id="ARBA00022448"/>
    </source>
</evidence>
<reference evidence="11" key="5">
    <citation type="submission" date="2018-04" db="UniProtKB">
        <authorList>
            <consortium name="EnsemblFungi"/>
        </authorList>
    </citation>
    <scope>IDENTIFICATION</scope>
    <source>
        <strain evidence="11">R3-111a-1</strain>
    </source>
</reference>
<dbReference type="InterPro" id="IPR011701">
    <property type="entry name" value="MFS"/>
</dbReference>
<feature type="region of interest" description="Disordered" evidence="7">
    <location>
        <begin position="1"/>
        <end position="28"/>
    </location>
</feature>
<dbReference type="eggNOG" id="KOG2533">
    <property type="taxonomic scope" value="Eukaryota"/>
</dbReference>
<sequence>MEKKDQHETATEAARPASKSFKGGSSGYQARAAGASISASDIEDEAGSIAAKALSYGDPDPEKSRRVLRKLDTYILPCLCITYSLQFMDKASLSYSSVYGIIQDTHLTGQDYSWASSIFFFGFMLAQYPGMVIMQRFPIAKFLGYSIVIWGFALMATAASSSFVGLAAARFVLRMAEATITPGFVAMTSIWWTRREQAGRSALWLSFLGVGGFVGSLAIFGIGHIHGSLSSWRYIFLILGSVTVMWGFVFLFFVPDGPAQVRWLSADEKVVAVQRVIENRMGTKSRRFVKAQVVEALTGPKVIVLGLLQFVIATAAGGFSFGPLIISGFGFDPLQTTLMMLPYTAVQVISQLGCGLLTSKIPNSRLHVASLAMLPPIAGTILISQLPTENKWGRVTGFWVLGFHLVVFTIALGLLGTNIAGSTKRSVALGWSFVSFGVGNIAGPHFFKSSEAPVYQSGIISMLCSFVLALILAQILRLMCVAENKKRNRELARRSPDEIAELKRIGDRQGFEDVTDKENVSDQSESPLSGRKTAR</sequence>
<dbReference type="SUPFAM" id="SSF103473">
    <property type="entry name" value="MFS general substrate transporter"/>
    <property type="match status" value="1"/>
</dbReference>
<reference evidence="11" key="4">
    <citation type="journal article" date="2015" name="G3 (Bethesda)">
        <title>Genome sequences of three phytopathogenic species of the Magnaporthaceae family of fungi.</title>
        <authorList>
            <person name="Okagaki L.H."/>
            <person name="Nunes C.C."/>
            <person name="Sailsbery J."/>
            <person name="Clay B."/>
            <person name="Brown D."/>
            <person name="John T."/>
            <person name="Oh Y."/>
            <person name="Young N."/>
            <person name="Fitzgerald M."/>
            <person name="Haas B.J."/>
            <person name="Zeng Q."/>
            <person name="Young S."/>
            <person name="Adiconis X."/>
            <person name="Fan L."/>
            <person name="Levin J.Z."/>
            <person name="Mitchell T.K."/>
            <person name="Okubara P.A."/>
            <person name="Farman M.L."/>
            <person name="Kohn L.M."/>
            <person name="Birren B."/>
            <person name="Ma L.-J."/>
            <person name="Dean R.A."/>
        </authorList>
    </citation>
    <scope>NUCLEOTIDE SEQUENCE</scope>
    <source>
        <strain evidence="11">R3-111a-1</strain>
    </source>
</reference>
<feature type="transmembrane region" description="Helical" evidence="8">
    <location>
        <begin position="232"/>
        <end position="254"/>
    </location>
</feature>
<accession>J3NZF4</accession>
<organism evidence="10">
    <name type="scientific">Gaeumannomyces tritici (strain R3-111a-1)</name>
    <name type="common">Wheat and barley take-all root rot fungus</name>
    <name type="synonym">Gaeumannomyces graminis var. tritici</name>
    <dbReference type="NCBI Taxonomy" id="644352"/>
    <lineage>
        <taxon>Eukaryota</taxon>
        <taxon>Fungi</taxon>
        <taxon>Dikarya</taxon>
        <taxon>Ascomycota</taxon>
        <taxon>Pezizomycotina</taxon>
        <taxon>Sordariomycetes</taxon>
        <taxon>Sordariomycetidae</taxon>
        <taxon>Magnaporthales</taxon>
        <taxon>Magnaporthaceae</taxon>
        <taxon>Gaeumannomyces</taxon>
    </lineage>
</organism>
<evidence type="ECO:0000256" key="5">
    <source>
        <dbReference type="ARBA" id="ARBA00023136"/>
    </source>
</evidence>
<evidence type="ECO:0000313" key="10">
    <source>
        <dbReference type="EMBL" id="EJT76737.1"/>
    </source>
</evidence>